<proteinExistence type="predicted"/>
<name>A0A9D6UYC8_9BACT</name>
<dbReference type="PANTHER" id="PTHR44591">
    <property type="entry name" value="STRESS RESPONSE REGULATOR PROTEIN 1"/>
    <property type="match status" value="1"/>
</dbReference>
<organism evidence="4 5">
    <name type="scientific">Desulfomonile tiedjei</name>
    <dbReference type="NCBI Taxonomy" id="2358"/>
    <lineage>
        <taxon>Bacteria</taxon>
        <taxon>Pseudomonadati</taxon>
        <taxon>Thermodesulfobacteriota</taxon>
        <taxon>Desulfomonilia</taxon>
        <taxon>Desulfomonilales</taxon>
        <taxon>Desulfomonilaceae</taxon>
        <taxon>Desulfomonile</taxon>
    </lineage>
</organism>
<sequence length="123" mass="13550">MPTILIIDDNPDIRELYGRVLRHAGYTVIEAPDGKVGTKLYRDNPSDLIVTDIVMPEKEGIETIRELRRDYPDAKIIAISGGGQAMASSTCLLLAERLGAQRTFMKPVKIADLIQAVRELVGS</sequence>
<dbReference type="CDD" id="cd00156">
    <property type="entry name" value="REC"/>
    <property type="match status" value="1"/>
</dbReference>
<evidence type="ECO:0000313" key="4">
    <source>
        <dbReference type="EMBL" id="MBI5247907.1"/>
    </source>
</evidence>
<protein>
    <submittedName>
        <fullName evidence="4">Response regulator</fullName>
    </submittedName>
</protein>
<keyword evidence="1 2" id="KW-0597">Phosphoprotein</keyword>
<evidence type="ECO:0000313" key="5">
    <source>
        <dbReference type="Proteomes" id="UP000807825"/>
    </source>
</evidence>
<accession>A0A9D6UYC8</accession>
<comment type="caution">
    <text evidence="4">The sequence shown here is derived from an EMBL/GenBank/DDBJ whole genome shotgun (WGS) entry which is preliminary data.</text>
</comment>
<dbReference type="PROSITE" id="PS50110">
    <property type="entry name" value="RESPONSE_REGULATORY"/>
    <property type="match status" value="1"/>
</dbReference>
<dbReference type="AlphaFoldDB" id="A0A9D6UYC8"/>
<dbReference type="Gene3D" id="3.40.50.2300">
    <property type="match status" value="1"/>
</dbReference>
<dbReference type="SMART" id="SM00448">
    <property type="entry name" value="REC"/>
    <property type="match status" value="1"/>
</dbReference>
<gene>
    <name evidence="4" type="ORF">HY912_00300</name>
</gene>
<evidence type="ECO:0000256" key="1">
    <source>
        <dbReference type="ARBA" id="ARBA00022553"/>
    </source>
</evidence>
<dbReference type="InterPro" id="IPR050595">
    <property type="entry name" value="Bact_response_regulator"/>
</dbReference>
<dbReference type="InterPro" id="IPR001789">
    <property type="entry name" value="Sig_transdc_resp-reg_receiver"/>
</dbReference>
<dbReference type="Proteomes" id="UP000807825">
    <property type="component" value="Unassembled WGS sequence"/>
</dbReference>
<feature type="domain" description="Response regulatory" evidence="3">
    <location>
        <begin position="3"/>
        <end position="121"/>
    </location>
</feature>
<dbReference type="SUPFAM" id="SSF52172">
    <property type="entry name" value="CheY-like"/>
    <property type="match status" value="1"/>
</dbReference>
<dbReference type="InterPro" id="IPR011006">
    <property type="entry name" value="CheY-like_superfamily"/>
</dbReference>
<dbReference type="PANTHER" id="PTHR44591:SF23">
    <property type="entry name" value="CHEY SUBFAMILY"/>
    <property type="match status" value="1"/>
</dbReference>
<dbReference type="GO" id="GO:0000160">
    <property type="term" value="P:phosphorelay signal transduction system"/>
    <property type="evidence" value="ECO:0007669"/>
    <property type="project" value="InterPro"/>
</dbReference>
<dbReference type="Pfam" id="PF00072">
    <property type="entry name" value="Response_reg"/>
    <property type="match status" value="1"/>
</dbReference>
<evidence type="ECO:0000259" key="3">
    <source>
        <dbReference type="PROSITE" id="PS50110"/>
    </source>
</evidence>
<feature type="modified residue" description="4-aspartylphosphate" evidence="2">
    <location>
        <position position="52"/>
    </location>
</feature>
<dbReference type="EMBL" id="JACRDE010000010">
    <property type="protein sequence ID" value="MBI5247907.1"/>
    <property type="molecule type" value="Genomic_DNA"/>
</dbReference>
<evidence type="ECO:0000256" key="2">
    <source>
        <dbReference type="PROSITE-ProRule" id="PRU00169"/>
    </source>
</evidence>
<reference evidence="4" key="1">
    <citation type="submission" date="2020-07" db="EMBL/GenBank/DDBJ databases">
        <title>Huge and variable diversity of episymbiotic CPR bacteria and DPANN archaea in groundwater ecosystems.</title>
        <authorList>
            <person name="He C.Y."/>
            <person name="Keren R."/>
            <person name="Whittaker M."/>
            <person name="Farag I.F."/>
            <person name="Doudna J."/>
            <person name="Cate J.H.D."/>
            <person name="Banfield J.F."/>
        </authorList>
    </citation>
    <scope>NUCLEOTIDE SEQUENCE</scope>
    <source>
        <strain evidence="4">NC_groundwater_1664_Pr3_B-0.1um_52_9</strain>
    </source>
</reference>